<dbReference type="AlphaFoldDB" id="A0AAJ5S2M2"/>
<feature type="domain" description="Endonuclease GajA/Old nuclease/RecF-like AAA" evidence="1">
    <location>
        <begin position="1"/>
        <end position="354"/>
    </location>
</feature>
<accession>A0AAJ5S2M2</accession>
<proteinExistence type="predicted"/>
<reference evidence="2" key="1">
    <citation type="submission" date="2023-02" db="EMBL/GenBank/DDBJ databases">
        <title>tmexCD-toprJ-like cluster.</title>
        <authorList>
            <person name="Gao X."/>
            <person name="Wang C."/>
            <person name="Liu J."/>
        </authorList>
    </citation>
    <scope>NUCLEOTIDE SEQUENCE</scope>
    <source>
        <strain evidence="2">GDW21C697WI</strain>
    </source>
</reference>
<dbReference type="EMBL" id="CP118677">
    <property type="protein sequence ID" value="WEA19002.1"/>
    <property type="molecule type" value="Genomic_DNA"/>
</dbReference>
<dbReference type="PANTHER" id="PTHR32182:SF22">
    <property type="entry name" value="ATP-DEPENDENT ENDONUCLEASE, OLD FAMILY-RELATED"/>
    <property type="match status" value="1"/>
</dbReference>
<name>A0AAJ5S2M2_9PSED</name>
<dbReference type="PANTHER" id="PTHR32182">
    <property type="entry name" value="DNA REPLICATION AND REPAIR PROTEIN RECF"/>
    <property type="match status" value="1"/>
</dbReference>
<dbReference type="InterPro" id="IPR041685">
    <property type="entry name" value="AAA_GajA/Old/RecF-like"/>
</dbReference>
<protein>
    <submittedName>
        <fullName evidence="2">AAA family ATPase</fullName>
    </submittedName>
</protein>
<evidence type="ECO:0000313" key="3">
    <source>
        <dbReference type="Proteomes" id="UP001217631"/>
    </source>
</evidence>
<dbReference type="RefSeq" id="WP_274999951.1">
    <property type="nucleotide sequence ID" value="NZ_CP118677.1"/>
</dbReference>
<organism evidence="2 3">
    <name type="scientific">Pseudomonas juntendi</name>
    <dbReference type="NCBI Taxonomy" id="2666183"/>
    <lineage>
        <taxon>Bacteria</taxon>
        <taxon>Pseudomonadati</taxon>
        <taxon>Pseudomonadota</taxon>
        <taxon>Gammaproteobacteria</taxon>
        <taxon>Pseudomonadales</taxon>
        <taxon>Pseudomonadaceae</taxon>
        <taxon>Pseudomonas</taxon>
    </lineage>
</organism>
<sequence>MINNITIKNYKSIKDVKLDLARINVFIGENGAGKSNVLEAIAIAGAAQARKLDNEFLTSRGVRTTEPQWMRNAAKGAKGAKTDKILISAKCDDSQLSYEISMDDSPYPKWHCKLKDEVKVELDIDDVVRIMNHIKSNTASDKQAAASFMELIRTLGSSSTIIGSPTREPEYTVKDTGLEFIRDRAAHTAHVFKALSEFIIYSPENTALRTFEKEGQIEPLGINGEGVLKLLTVLDSENDKSTINNIKHSLKVLGWFRDFEIELGGANTPSRMRIDDRWLDDNLNGFDQKSANEGFLFLVFYFCLFSSELTPKFFAVDNIDASLNPKLCEHLIVKLYELAKKHDKQAILTAHNPAVLDGVDLTNDDFRLFVVARGGKGQTRVRRVLSPEIVPGHRPLRLSEAFIRGHLGGLPEGF</sequence>
<dbReference type="SUPFAM" id="SSF52540">
    <property type="entry name" value="P-loop containing nucleoside triphosphate hydrolases"/>
    <property type="match status" value="1"/>
</dbReference>
<dbReference type="InterPro" id="IPR027417">
    <property type="entry name" value="P-loop_NTPase"/>
</dbReference>
<evidence type="ECO:0000259" key="1">
    <source>
        <dbReference type="Pfam" id="PF13175"/>
    </source>
</evidence>
<dbReference type="Gene3D" id="3.40.50.300">
    <property type="entry name" value="P-loop containing nucleotide triphosphate hydrolases"/>
    <property type="match status" value="1"/>
</dbReference>
<dbReference type="GO" id="GO:0000731">
    <property type="term" value="P:DNA synthesis involved in DNA repair"/>
    <property type="evidence" value="ECO:0007669"/>
    <property type="project" value="TreeGrafter"/>
</dbReference>
<dbReference type="Proteomes" id="UP001217631">
    <property type="component" value="Chromosome"/>
</dbReference>
<dbReference type="InterPro" id="IPR014555">
    <property type="entry name" value="RecF-like"/>
</dbReference>
<dbReference type="PIRSF" id="PIRSF029347">
    <property type="entry name" value="RecF"/>
    <property type="match status" value="1"/>
</dbReference>
<dbReference type="GO" id="GO:0006302">
    <property type="term" value="P:double-strand break repair"/>
    <property type="evidence" value="ECO:0007669"/>
    <property type="project" value="TreeGrafter"/>
</dbReference>
<dbReference type="Pfam" id="PF13175">
    <property type="entry name" value="AAA_15"/>
    <property type="match status" value="1"/>
</dbReference>
<evidence type="ECO:0000313" key="2">
    <source>
        <dbReference type="EMBL" id="WEA19002.1"/>
    </source>
</evidence>
<gene>
    <name evidence="2" type="ORF">PWA60_17075</name>
</gene>